<dbReference type="EMBL" id="CM024802">
    <property type="protein sequence ID" value="KAG8011494.1"/>
    <property type="molecule type" value="Genomic_DNA"/>
</dbReference>
<comment type="caution">
    <text evidence="1">The sequence shown here is derived from an EMBL/GenBank/DDBJ whole genome shotgun (WGS) entry which is preliminary data.</text>
</comment>
<proteinExistence type="predicted"/>
<organism evidence="1 2">
    <name type="scientific">Nibea albiflora</name>
    <name type="common">Yellow drum</name>
    <name type="synonym">Corvina albiflora</name>
    <dbReference type="NCBI Taxonomy" id="240163"/>
    <lineage>
        <taxon>Eukaryota</taxon>
        <taxon>Metazoa</taxon>
        <taxon>Chordata</taxon>
        <taxon>Craniata</taxon>
        <taxon>Vertebrata</taxon>
        <taxon>Euteleostomi</taxon>
        <taxon>Actinopterygii</taxon>
        <taxon>Neopterygii</taxon>
        <taxon>Teleostei</taxon>
        <taxon>Neoteleostei</taxon>
        <taxon>Acanthomorphata</taxon>
        <taxon>Eupercaria</taxon>
        <taxon>Sciaenidae</taxon>
        <taxon>Nibea</taxon>
    </lineage>
</organism>
<sequence>SDSSGQTEVGSPRESDYILVFCPIVSRVGTDIGEALESAPGGKPIILVVMHHTFNPDLVIAQSGRLFFVYLAGRTNGAHHGWVEHLRFISQTEVGSPRESDYILVFCPIVSRVGTDIGEALESAPGGKPIILVVMHHTFNPDLVIAQSGRLVSNPNVYLTVDCLFHESKLLQCNRNDVAWTEVKNFLGASQNTGSSIWLWWMKPFKWCMELLERCMYFKQCTESLKWCWSLLSLRSSTTTTMVIDAKNGDAGSPSARGSKKTFVDNLQSTFSSPLAWILVLALIITWSCVFVIMFDLMDYKTVSGGLSKIGSDPMKAVKDVVEESSNVFSVAFRFAANLIAPD</sequence>
<gene>
    <name evidence="1" type="primary">TRDN</name>
    <name evidence="1" type="ORF">GBF38_006315</name>
</gene>
<feature type="non-terminal residue" evidence="1">
    <location>
        <position position="343"/>
    </location>
</feature>
<evidence type="ECO:0000313" key="1">
    <source>
        <dbReference type="EMBL" id="KAG8011494.1"/>
    </source>
</evidence>
<protein>
    <submittedName>
        <fullName evidence="1">Triadin</fullName>
    </submittedName>
</protein>
<dbReference type="Proteomes" id="UP000805704">
    <property type="component" value="Chromosome 14"/>
</dbReference>
<feature type="non-terminal residue" evidence="1">
    <location>
        <position position="1"/>
    </location>
</feature>
<keyword evidence="2" id="KW-1185">Reference proteome</keyword>
<reference evidence="1" key="1">
    <citation type="submission" date="2020-04" db="EMBL/GenBank/DDBJ databases">
        <title>A chromosome-scale assembly and high-density genetic map of the yellow drum (Nibea albiflora) genome.</title>
        <authorList>
            <person name="Xu D."/>
            <person name="Zhang W."/>
            <person name="Chen R."/>
            <person name="Tan P."/>
            <person name="Wang L."/>
            <person name="Song H."/>
            <person name="Tian L."/>
            <person name="Zhu Q."/>
            <person name="Wang B."/>
        </authorList>
    </citation>
    <scope>NUCLEOTIDE SEQUENCE</scope>
    <source>
        <strain evidence="1">ZJHYS-2018</strain>
    </source>
</reference>
<accession>A0ACB7FBB8</accession>
<name>A0ACB7FBB8_NIBAL</name>
<evidence type="ECO:0000313" key="2">
    <source>
        <dbReference type="Proteomes" id="UP000805704"/>
    </source>
</evidence>